<dbReference type="Gene3D" id="3.40.50.300">
    <property type="entry name" value="P-loop containing nucleotide triphosphate hydrolases"/>
    <property type="match status" value="1"/>
</dbReference>
<feature type="domain" description="IstB-like ATP-binding" evidence="1">
    <location>
        <begin position="8"/>
        <end position="81"/>
    </location>
</feature>
<dbReference type="Pfam" id="PF01695">
    <property type="entry name" value="IstB_IS21"/>
    <property type="match status" value="1"/>
</dbReference>
<protein>
    <submittedName>
        <fullName evidence="2">Mobile element protein</fullName>
    </submittedName>
</protein>
<dbReference type="InterPro" id="IPR002611">
    <property type="entry name" value="IstB_ATP-bd"/>
</dbReference>
<proteinExistence type="predicted"/>
<accession>A0A3B0YJA5</accession>
<dbReference type="InterPro" id="IPR027417">
    <property type="entry name" value="P-loop_NTPase"/>
</dbReference>
<name>A0A3B0YJA5_9ZZZZ</name>
<organism evidence="2">
    <name type="scientific">hydrothermal vent metagenome</name>
    <dbReference type="NCBI Taxonomy" id="652676"/>
    <lineage>
        <taxon>unclassified sequences</taxon>
        <taxon>metagenomes</taxon>
        <taxon>ecological metagenomes</taxon>
    </lineage>
</organism>
<dbReference type="SUPFAM" id="SSF52540">
    <property type="entry name" value="P-loop containing nucleoside triphosphate hydrolases"/>
    <property type="match status" value="1"/>
</dbReference>
<dbReference type="EMBL" id="UOFL01000172">
    <property type="protein sequence ID" value="VAW79491.1"/>
    <property type="molecule type" value="Genomic_DNA"/>
</dbReference>
<dbReference type="AlphaFoldDB" id="A0A3B0YJA5"/>
<evidence type="ECO:0000313" key="2">
    <source>
        <dbReference type="EMBL" id="VAW79491.1"/>
    </source>
</evidence>
<reference evidence="2" key="1">
    <citation type="submission" date="2018-06" db="EMBL/GenBank/DDBJ databases">
        <authorList>
            <person name="Zhirakovskaya E."/>
        </authorList>
    </citation>
    <scope>NUCLEOTIDE SEQUENCE</scope>
</reference>
<sequence>MRQNPTKILDDFEFAAGVPKVQVQQLSSLSFIERAENIVLLGSSGVGKTHIAIALGYKAVQSSVKTRFISVSDLILQLSTA</sequence>
<gene>
    <name evidence="2" type="ORF">MNBD_GAMMA12-2257</name>
</gene>
<evidence type="ECO:0000259" key="1">
    <source>
        <dbReference type="Pfam" id="PF01695"/>
    </source>
</evidence>
<dbReference type="GO" id="GO:0005524">
    <property type="term" value="F:ATP binding"/>
    <property type="evidence" value="ECO:0007669"/>
    <property type="project" value="InterPro"/>
</dbReference>